<evidence type="ECO:0000256" key="1">
    <source>
        <dbReference type="ARBA" id="ARBA00006847"/>
    </source>
</evidence>
<sequence length="705" mass="80714">MDGEREQTVKEHLEGTAELAGKFAAVFGKEDWGRCCGMLHDVGKYSEGFQKRIRGESSRPVDHATAGAKLCLEKGGMYGFLSYCIAGHHAGLPDRGSSSDQAGSSTLEGRRRKEIEDFQAYGEEIQIPELMSPPFDGKRPDNPDFSMSVLIRMLYSCLVDADFLDTERFMRDGQTERDGGESLEVLLGRLESYISGWLSNDQPDTVNGRRTEILKHCLEYGELEKGLFRLTVPTGGGKTVASLAFALRHGVKHHMRRVIYVIPYTSIIEQNAQVFREILGEENVLENHCNVDYESSEEFKPMQLAAENWDKPVVVTTNVQFFESLFASRSSKCRKIHNIADSVIIFDEAQMLPLDYLKPCISMIRELIQFYRVSAVLCTATQPALEPFFGGGLKGKELCPRMEEQFRFFERTTFQNMGTMTEEELAERLRRERQVLCIVNTRKKAQQLYRKLEGEGVYHLSTTMYPAHRRRILETVRRRLRDGETCILISTSLVEAGVDLDFQSVYRQLSGVDSMIQAAGRCNREGKRSREESKVFIFQFDEKESAPGQRQQTDISENLLAEGRELSSLDSVEEYFKRLYHFRGDGLDKKKIMEEFKRSVYNFDKVGKEFRLIEEHTRLLFAGREEDGKALLEEIRYCGCTKERMRKVTRYCVQMGREFDALYGAGMIRAVSGDMEDFYELTEESQYTEELGLNLEVDSGMARFL</sequence>
<evidence type="ECO:0000256" key="7">
    <source>
        <dbReference type="ARBA" id="ARBA00022806"/>
    </source>
</evidence>
<keyword evidence="9" id="KW-0051">Antiviral defense</keyword>
<proteinExistence type="inferred from homology"/>
<dbReference type="EMBL" id="DXBC01000180">
    <property type="protein sequence ID" value="HIZ80365.1"/>
    <property type="molecule type" value="Genomic_DNA"/>
</dbReference>
<organism evidence="13 14">
    <name type="scientific">Candidatus Lachnoclostridium stercorigallinarum</name>
    <dbReference type="NCBI Taxonomy" id="2838634"/>
    <lineage>
        <taxon>Bacteria</taxon>
        <taxon>Bacillati</taxon>
        <taxon>Bacillota</taxon>
        <taxon>Clostridia</taxon>
        <taxon>Lachnospirales</taxon>
        <taxon>Lachnospiraceae</taxon>
    </lineage>
</organism>
<evidence type="ECO:0000259" key="11">
    <source>
        <dbReference type="PROSITE" id="PS51194"/>
    </source>
</evidence>
<evidence type="ECO:0000313" key="13">
    <source>
        <dbReference type="EMBL" id="HIZ80365.1"/>
    </source>
</evidence>
<evidence type="ECO:0000259" key="10">
    <source>
        <dbReference type="PROSITE" id="PS51192"/>
    </source>
</evidence>
<dbReference type="PROSITE" id="PS51192">
    <property type="entry name" value="HELICASE_ATP_BIND_1"/>
    <property type="match status" value="1"/>
</dbReference>
<dbReference type="SUPFAM" id="SSF109604">
    <property type="entry name" value="HD-domain/PDEase-like"/>
    <property type="match status" value="1"/>
</dbReference>
<dbReference type="CDD" id="cd09641">
    <property type="entry name" value="Cas3''_I"/>
    <property type="match status" value="1"/>
</dbReference>
<dbReference type="GO" id="GO:0016887">
    <property type="term" value="F:ATP hydrolysis activity"/>
    <property type="evidence" value="ECO:0007669"/>
    <property type="project" value="TreeGrafter"/>
</dbReference>
<dbReference type="InterPro" id="IPR038257">
    <property type="entry name" value="CRISPR-assoc_Cas3_HD_sf"/>
</dbReference>
<dbReference type="Pfam" id="PF22590">
    <property type="entry name" value="Cas3-like_C_2"/>
    <property type="match status" value="1"/>
</dbReference>
<dbReference type="GO" id="GO:0051607">
    <property type="term" value="P:defense response to virus"/>
    <property type="evidence" value="ECO:0007669"/>
    <property type="project" value="UniProtKB-KW"/>
</dbReference>
<feature type="domain" description="Helicase ATP-binding" evidence="10">
    <location>
        <begin position="219"/>
        <end position="383"/>
    </location>
</feature>
<protein>
    <submittedName>
        <fullName evidence="13">CRISPR-associated helicase Cas3</fullName>
    </submittedName>
</protein>
<accession>A0A9D2GK60</accession>
<keyword evidence="3" id="KW-0540">Nuclease</keyword>
<keyword evidence="4" id="KW-0479">Metal-binding</keyword>
<reference evidence="13" key="1">
    <citation type="journal article" date="2021" name="PeerJ">
        <title>Extensive microbial diversity within the chicken gut microbiome revealed by metagenomics and culture.</title>
        <authorList>
            <person name="Gilroy R."/>
            <person name="Ravi A."/>
            <person name="Getino M."/>
            <person name="Pursley I."/>
            <person name="Horton D.L."/>
            <person name="Alikhan N.F."/>
            <person name="Baker D."/>
            <person name="Gharbi K."/>
            <person name="Hall N."/>
            <person name="Watson M."/>
            <person name="Adriaenssens E.M."/>
            <person name="Foster-Nyarko E."/>
            <person name="Jarju S."/>
            <person name="Secka A."/>
            <person name="Antonio M."/>
            <person name="Oren A."/>
            <person name="Chaudhuri R.R."/>
            <person name="La Ragione R."/>
            <person name="Hildebrand F."/>
            <person name="Pallen M.J."/>
        </authorList>
    </citation>
    <scope>NUCLEOTIDE SEQUENCE</scope>
    <source>
        <strain evidence="13">ChiBcec1-1093</strain>
    </source>
</reference>
<evidence type="ECO:0000256" key="6">
    <source>
        <dbReference type="ARBA" id="ARBA00022801"/>
    </source>
</evidence>
<dbReference type="AlphaFoldDB" id="A0A9D2GK60"/>
<evidence type="ECO:0000259" key="12">
    <source>
        <dbReference type="PROSITE" id="PS51643"/>
    </source>
</evidence>
<comment type="similarity">
    <text evidence="1">In the N-terminal section; belongs to the CRISPR-associated nuclease Cas3-HD family.</text>
</comment>
<dbReference type="Pfam" id="PF00270">
    <property type="entry name" value="DEAD"/>
    <property type="match status" value="1"/>
</dbReference>
<evidence type="ECO:0000256" key="5">
    <source>
        <dbReference type="ARBA" id="ARBA00022741"/>
    </source>
</evidence>
<dbReference type="SUPFAM" id="SSF52540">
    <property type="entry name" value="P-loop containing nucleoside triphosphate hydrolases"/>
    <property type="match status" value="1"/>
</dbReference>
<dbReference type="GO" id="GO:0004518">
    <property type="term" value="F:nuclease activity"/>
    <property type="evidence" value="ECO:0007669"/>
    <property type="project" value="UniProtKB-KW"/>
</dbReference>
<dbReference type="SMART" id="SM00487">
    <property type="entry name" value="DEXDc"/>
    <property type="match status" value="1"/>
</dbReference>
<dbReference type="Pfam" id="PF01966">
    <property type="entry name" value="HD"/>
    <property type="match status" value="1"/>
</dbReference>
<keyword evidence="8" id="KW-0067">ATP-binding</keyword>
<keyword evidence="7" id="KW-0347">Helicase</keyword>
<evidence type="ECO:0000256" key="8">
    <source>
        <dbReference type="ARBA" id="ARBA00022840"/>
    </source>
</evidence>
<dbReference type="InterPro" id="IPR001650">
    <property type="entry name" value="Helicase_C-like"/>
</dbReference>
<dbReference type="Gene3D" id="1.10.3210.30">
    <property type="match status" value="1"/>
</dbReference>
<dbReference type="InterPro" id="IPR014001">
    <property type="entry name" value="Helicase_ATP-bd"/>
</dbReference>
<dbReference type="NCBIfam" id="TIGR01587">
    <property type="entry name" value="cas3_core"/>
    <property type="match status" value="1"/>
</dbReference>
<dbReference type="CDD" id="cd17930">
    <property type="entry name" value="DEXHc_cas3"/>
    <property type="match status" value="1"/>
</dbReference>
<dbReference type="PANTHER" id="PTHR47962">
    <property type="entry name" value="ATP-DEPENDENT HELICASE LHR-RELATED-RELATED"/>
    <property type="match status" value="1"/>
</dbReference>
<feature type="domain" description="Helicase C-terminal" evidence="11">
    <location>
        <begin position="421"/>
        <end position="567"/>
    </location>
</feature>
<dbReference type="GO" id="GO:0004386">
    <property type="term" value="F:helicase activity"/>
    <property type="evidence" value="ECO:0007669"/>
    <property type="project" value="UniProtKB-KW"/>
</dbReference>
<dbReference type="Gene3D" id="3.40.50.300">
    <property type="entry name" value="P-loop containing nucleotide triphosphate hydrolases"/>
    <property type="match status" value="2"/>
</dbReference>
<comment type="similarity">
    <text evidence="2">In the central section; belongs to the CRISPR-associated helicase Cas3 family.</text>
</comment>
<evidence type="ECO:0000256" key="4">
    <source>
        <dbReference type="ARBA" id="ARBA00022723"/>
    </source>
</evidence>
<dbReference type="GO" id="GO:0005524">
    <property type="term" value="F:ATP binding"/>
    <property type="evidence" value="ECO:0007669"/>
    <property type="project" value="UniProtKB-KW"/>
</dbReference>
<dbReference type="InterPro" id="IPR011545">
    <property type="entry name" value="DEAD/DEAH_box_helicase_dom"/>
</dbReference>
<dbReference type="PROSITE" id="PS51643">
    <property type="entry name" value="HD_CAS3"/>
    <property type="match status" value="1"/>
</dbReference>
<dbReference type="InterPro" id="IPR006474">
    <property type="entry name" value="Helicase_Cas3_CRISPR-ass_core"/>
</dbReference>
<dbReference type="InterPro" id="IPR027417">
    <property type="entry name" value="P-loop_NTPase"/>
</dbReference>
<dbReference type="InterPro" id="IPR006483">
    <property type="entry name" value="CRISPR-assoc_Cas3_HD"/>
</dbReference>
<keyword evidence="5" id="KW-0547">Nucleotide-binding</keyword>
<reference evidence="13" key="2">
    <citation type="submission" date="2021-04" db="EMBL/GenBank/DDBJ databases">
        <authorList>
            <person name="Gilroy R."/>
        </authorList>
    </citation>
    <scope>NUCLEOTIDE SEQUENCE</scope>
    <source>
        <strain evidence="13">ChiBcec1-1093</strain>
    </source>
</reference>
<keyword evidence="6" id="KW-0378">Hydrolase</keyword>
<dbReference type="InterPro" id="IPR054712">
    <property type="entry name" value="Cas3-like_dom"/>
</dbReference>
<dbReference type="GO" id="GO:0003677">
    <property type="term" value="F:DNA binding"/>
    <property type="evidence" value="ECO:0007669"/>
    <property type="project" value="TreeGrafter"/>
</dbReference>
<gene>
    <name evidence="13" type="primary">cas3</name>
    <name evidence="13" type="ORF">IAA17_11325</name>
</gene>
<feature type="domain" description="HD Cas3-type" evidence="12">
    <location>
        <begin position="2"/>
        <end position="164"/>
    </location>
</feature>
<comment type="caution">
    <text evidence="13">The sequence shown here is derived from an EMBL/GenBank/DDBJ whole genome shotgun (WGS) entry which is preliminary data.</text>
</comment>
<evidence type="ECO:0000256" key="3">
    <source>
        <dbReference type="ARBA" id="ARBA00022722"/>
    </source>
</evidence>
<name>A0A9D2GK60_9FIRM</name>
<dbReference type="InterPro" id="IPR006674">
    <property type="entry name" value="HD_domain"/>
</dbReference>
<dbReference type="PANTHER" id="PTHR47962:SF5">
    <property type="entry name" value="ATP-DEPENDENT HELICASE LHR-RELATED"/>
    <property type="match status" value="1"/>
</dbReference>
<dbReference type="InterPro" id="IPR052511">
    <property type="entry name" value="ATP-dep_Helicase"/>
</dbReference>
<dbReference type="NCBIfam" id="TIGR01596">
    <property type="entry name" value="cas3_HD"/>
    <property type="match status" value="1"/>
</dbReference>
<dbReference type="PROSITE" id="PS51194">
    <property type="entry name" value="HELICASE_CTER"/>
    <property type="match status" value="1"/>
</dbReference>
<evidence type="ECO:0000256" key="2">
    <source>
        <dbReference type="ARBA" id="ARBA00009046"/>
    </source>
</evidence>
<evidence type="ECO:0000313" key="14">
    <source>
        <dbReference type="Proteomes" id="UP000824101"/>
    </source>
</evidence>
<dbReference type="GO" id="GO:0046872">
    <property type="term" value="F:metal ion binding"/>
    <property type="evidence" value="ECO:0007669"/>
    <property type="project" value="UniProtKB-KW"/>
</dbReference>
<dbReference type="Proteomes" id="UP000824101">
    <property type="component" value="Unassembled WGS sequence"/>
</dbReference>
<evidence type="ECO:0000256" key="9">
    <source>
        <dbReference type="ARBA" id="ARBA00023118"/>
    </source>
</evidence>